<comment type="caution">
    <text evidence="1">The sequence shown here is derived from an EMBL/GenBank/DDBJ whole genome shotgun (WGS) entry which is preliminary data.</text>
</comment>
<dbReference type="EMBL" id="LEKV01001905">
    <property type="protein sequence ID" value="KVI04850.1"/>
    <property type="molecule type" value="Genomic_DNA"/>
</dbReference>
<protein>
    <submittedName>
        <fullName evidence="1">Uncharacterized protein</fullName>
    </submittedName>
</protein>
<dbReference type="Gramene" id="KVI04850">
    <property type="protein sequence ID" value="KVI04850"/>
    <property type="gene ID" value="Ccrd_016851"/>
</dbReference>
<gene>
    <name evidence="1" type="ORF">Ccrd_016851</name>
</gene>
<organism evidence="1 2">
    <name type="scientific">Cynara cardunculus var. scolymus</name>
    <name type="common">Globe artichoke</name>
    <name type="synonym">Cynara scolymus</name>
    <dbReference type="NCBI Taxonomy" id="59895"/>
    <lineage>
        <taxon>Eukaryota</taxon>
        <taxon>Viridiplantae</taxon>
        <taxon>Streptophyta</taxon>
        <taxon>Embryophyta</taxon>
        <taxon>Tracheophyta</taxon>
        <taxon>Spermatophyta</taxon>
        <taxon>Magnoliopsida</taxon>
        <taxon>eudicotyledons</taxon>
        <taxon>Gunneridae</taxon>
        <taxon>Pentapetalae</taxon>
        <taxon>asterids</taxon>
        <taxon>campanulids</taxon>
        <taxon>Asterales</taxon>
        <taxon>Asteraceae</taxon>
        <taxon>Carduoideae</taxon>
        <taxon>Cardueae</taxon>
        <taxon>Carduinae</taxon>
        <taxon>Cynara</taxon>
    </lineage>
</organism>
<reference evidence="1 2" key="1">
    <citation type="journal article" date="2016" name="Sci. Rep.">
        <title>The genome sequence of the outbreeding globe artichoke constructed de novo incorporating a phase-aware low-pass sequencing strategy of F1 progeny.</title>
        <authorList>
            <person name="Scaglione D."/>
            <person name="Reyes-Chin-Wo S."/>
            <person name="Acquadro A."/>
            <person name="Froenicke L."/>
            <person name="Portis E."/>
            <person name="Beitel C."/>
            <person name="Tirone M."/>
            <person name="Mauro R."/>
            <person name="Lo Monaco A."/>
            <person name="Mauromicale G."/>
            <person name="Faccioli P."/>
            <person name="Cattivelli L."/>
            <person name="Rieseberg L."/>
            <person name="Michelmore R."/>
            <person name="Lanteri S."/>
        </authorList>
    </citation>
    <scope>NUCLEOTIDE SEQUENCE [LARGE SCALE GENOMIC DNA]</scope>
    <source>
        <strain evidence="1">2C</strain>
    </source>
</reference>
<proteinExistence type="predicted"/>
<dbReference type="Proteomes" id="UP000243975">
    <property type="component" value="Unassembled WGS sequence"/>
</dbReference>
<sequence>MVMLLLGRRLDDDNLHLIILDMMLPKVDLAHSLAIHDQLTQTNRRCCNCHAQTETPSNRIFCIFQNILNHKYLVLNQVVEIQKVKDLYPHMAQDHEKHTPIKLRGCKYLVNVLDYLYGFCRTKNV</sequence>
<name>A0A103Y981_CYNCS</name>
<evidence type="ECO:0000313" key="2">
    <source>
        <dbReference type="Proteomes" id="UP000243975"/>
    </source>
</evidence>
<keyword evidence="2" id="KW-1185">Reference proteome</keyword>
<accession>A0A103Y981</accession>
<feature type="non-terminal residue" evidence="1">
    <location>
        <position position="1"/>
    </location>
</feature>
<evidence type="ECO:0000313" key="1">
    <source>
        <dbReference type="EMBL" id="KVI04850.1"/>
    </source>
</evidence>
<dbReference type="AlphaFoldDB" id="A0A103Y981"/>